<name>A0A816X4W3_9BILA</name>
<evidence type="ECO:0000313" key="5">
    <source>
        <dbReference type="Proteomes" id="UP000663824"/>
    </source>
</evidence>
<dbReference type="EMBL" id="CAJNRE010015945">
    <property type="protein sequence ID" value="CAF2142315.1"/>
    <property type="molecule type" value="Genomic_DNA"/>
</dbReference>
<accession>A0A816X4W3</accession>
<reference evidence="4" key="1">
    <citation type="submission" date="2021-02" db="EMBL/GenBank/DDBJ databases">
        <authorList>
            <person name="Nowell W R."/>
        </authorList>
    </citation>
    <scope>NUCLEOTIDE SEQUENCE</scope>
</reference>
<sequence>MSLFILLFHLLFICNHITNAHCPDDQDLQDHHCVCSPADHFVLCSSLPNQCRTCSRYKAILFDEKVNILPVDAFRFYDFFGSDDKNVLFKIQFAHINTLSSKSFSRINITRDRTLEIQIVKYSYSVLPTRLFENVEIQSKSKLNIEVFNVTSPILMIKQNAFNGIKFQRESRFQLSIYHAKDTILFESNAGSLLLPSYSSMELYFLNFLQVFLNPHSFAHVRQEHSSELIINFDRFQYATLAQNSFVNFHQLHESRFHLSLLNFHGLTIEQNLFERVTQLKSYIIISIYNLTNDLCLPNKTFDQIKQDFNSTFQFEINYGQNLLFTSNSITNVNQNLQSKFTIAITNSLDIYFSRCAFNNIHQEDHSLIDISVKYGQNLIFDDYAMNNMNINHSSMLKIGYQHSIGTLQMTMNSFSNINEGQGGELVFQILNSSDFYFRFNQSTSLQRLIILDPSLSSSDFCRIANIPAHISVKLLHTYQCSCTAYYLYRNLYRKIHPIDLRNLVPMCYNNMSLDDIENECLFSKQIYDCQQMAGEIQINIPRGICENNSRSNKNEFKKRWTFLSLISILTILSSLILTTTCTYILFSKNRREPLLNFISTYYYRYRLQKLPIFSVDSYEQLSTNDQEESNDSRRSIIVTYNTTTEQTERCLDSDKIEFIVSEIIILFRFVCLSTVSIGKIEMLPTLGHCEDSACSISSSHKLVRLFRCSIHCDRNLCLYHLNAHNVYYEEEKKQNDMVVYELQKCLNLYQSIFDQQILSYRELVRQATTMLLNNTSSLVPIDQIRSVIEKIQQAIAIFQGEKIIIKCESITDISDGENEKTKTGSSSASDQKVILRFPRVECVKHNVLSENKNKSVNNGNANKLKDTEPEKQVRSPCAEKATRKGAKRKASPLKRIQK</sequence>
<evidence type="ECO:0000256" key="2">
    <source>
        <dbReference type="SAM" id="Phobius"/>
    </source>
</evidence>
<keyword evidence="2" id="KW-0472">Membrane</keyword>
<feature type="signal peptide" evidence="3">
    <location>
        <begin position="1"/>
        <end position="20"/>
    </location>
</feature>
<comment type="caution">
    <text evidence="4">The sequence shown here is derived from an EMBL/GenBank/DDBJ whole genome shotgun (WGS) entry which is preliminary data.</text>
</comment>
<organism evidence="4 5">
    <name type="scientific">Rotaria magnacalcarata</name>
    <dbReference type="NCBI Taxonomy" id="392030"/>
    <lineage>
        <taxon>Eukaryota</taxon>
        <taxon>Metazoa</taxon>
        <taxon>Spiralia</taxon>
        <taxon>Gnathifera</taxon>
        <taxon>Rotifera</taxon>
        <taxon>Eurotatoria</taxon>
        <taxon>Bdelloidea</taxon>
        <taxon>Philodinida</taxon>
        <taxon>Philodinidae</taxon>
        <taxon>Rotaria</taxon>
    </lineage>
</organism>
<feature type="region of interest" description="Disordered" evidence="1">
    <location>
        <begin position="852"/>
        <end position="899"/>
    </location>
</feature>
<dbReference type="Proteomes" id="UP000663824">
    <property type="component" value="Unassembled WGS sequence"/>
</dbReference>
<evidence type="ECO:0000256" key="1">
    <source>
        <dbReference type="SAM" id="MobiDB-lite"/>
    </source>
</evidence>
<proteinExistence type="predicted"/>
<evidence type="ECO:0000256" key="3">
    <source>
        <dbReference type="SAM" id="SignalP"/>
    </source>
</evidence>
<protein>
    <submittedName>
        <fullName evidence="4">Uncharacterized protein</fullName>
    </submittedName>
</protein>
<evidence type="ECO:0000313" key="4">
    <source>
        <dbReference type="EMBL" id="CAF2142315.1"/>
    </source>
</evidence>
<keyword evidence="2" id="KW-0812">Transmembrane</keyword>
<feature type="compositionally biased region" description="Basic and acidic residues" evidence="1">
    <location>
        <begin position="864"/>
        <end position="874"/>
    </location>
</feature>
<dbReference type="AlphaFoldDB" id="A0A816X4W3"/>
<feature type="transmembrane region" description="Helical" evidence="2">
    <location>
        <begin position="561"/>
        <end position="587"/>
    </location>
</feature>
<feature type="chain" id="PRO_5032451406" evidence="3">
    <location>
        <begin position="21"/>
        <end position="899"/>
    </location>
</feature>
<gene>
    <name evidence="4" type="ORF">MBJ925_LOCUS29743</name>
</gene>
<feature type="compositionally biased region" description="Basic residues" evidence="1">
    <location>
        <begin position="884"/>
        <end position="899"/>
    </location>
</feature>
<keyword evidence="3" id="KW-0732">Signal</keyword>
<keyword evidence="2" id="KW-1133">Transmembrane helix</keyword>